<sequence length="213" mass="22362">MARRTTYHHGDLREALVSGALELIAEKGVAGLSVAEVARRIGVSTAAPYRHFASRIELLSAAATVSGRRLSAQMRAAAEAVPAAPADEVGHAVETLAALAAAYVRYALAHGAAFELVLANELSDFHDAERRDVTRGLFDQLLWPAVTVTGGVMAANPLLRSFTAVVHGYAYRPPGGFGGQFPTDMRGFATEEELVADEAAGAVRVLARASVPA</sequence>
<dbReference type="EMBL" id="RKHO01000001">
    <property type="protein sequence ID" value="ROR89367.1"/>
    <property type="molecule type" value="Genomic_DNA"/>
</dbReference>
<name>A0A3N2CPA8_9ACTN</name>
<proteinExistence type="predicted"/>
<dbReference type="SUPFAM" id="SSF48498">
    <property type="entry name" value="Tetracyclin repressor-like, C-terminal domain"/>
    <property type="match status" value="1"/>
</dbReference>
<keyword evidence="5" id="KW-1185">Reference proteome</keyword>
<dbReference type="PANTHER" id="PTHR30055:SF220">
    <property type="entry name" value="TETR-FAMILY REGULATORY PROTEIN"/>
    <property type="match status" value="1"/>
</dbReference>
<dbReference type="SUPFAM" id="SSF46689">
    <property type="entry name" value="Homeodomain-like"/>
    <property type="match status" value="1"/>
</dbReference>
<dbReference type="PRINTS" id="PR00455">
    <property type="entry name" value="HTHTETR"/>
</dbReference>
<dbReference type="InterPro" id="IPR001647">
    <property type="entry name" value="HTH_TetR"/>
</dbReference>
<evidence type="ECO:0000259" key="3">
    <source>
        <dbReference type="PROSITE" id="PS50977"/>
    </source>
</evidence>
<evidence type="ECO:0000313" key="5">
    <source>
        <dbReference type="Proteomes" id="UP000281738"/>
    </source>
</evidence>
<accession>A0A3N2CPA8</accession>
<dbReference type="Proteomes" id="UP000281738">
    <property type="component" value="Unassembled WGS sequence"/>
</dbReference>
<dbReference type="OrthoDB" id="3173376at2"/>
<evidence type="ECO:0000313" key="4">
    <source>
        <dbReference type="EMBL" id="ROR89367.1"/>
    </source>
</evidence>
<dbReference type="Gene3D" id="1.10.357.10">
    <property type="entry name" value="Tetracycline Repressor, domain 2"/>
    <property type="match status" value="1"/>
</dbReference>
<organism evidence="4 5">
    <name type="scientific">Nocardioides aurantiacus</name>
    <dbReference type="NCBI Taxonomy" id="86796"/>
    <lineage>
        <taxon>Bacteria</taxon>
        <taxon>Bacillati</taxon>
        <taxon>Actinomycetota</taxon>
        <taxon>Actinomycetes</taxon>
        <taxon>Propionibacteriales</taxon>
        <taxon>Nocardioidaceae</taxon>
        <taxon>Nocardioides</taxon>
    </lineage>
</organism>
<dbReference type="RefSeq" id="WP_123388737.1">
    <property type="nucleotide sequence ID" value="NZ_RKHO01000001.1"/>
</dbReference>
<dbReference type="PANTHER" id="PTHR30055">
    <property type="entry name" value="HTH-TYPE TRANSCRIPTIONAL REGULATOR RUTR"/>
    <property type="match status" value="1"/>
</dbReference>
<evidence type="ECO:0000256" key="1">
    <source>
        <dbReference type="ARBA" id="ARBA00023125"/>
    </source>
</evidence>
<reference evidence="4 5" key="1">
    <citation type="submission" date="2018-11" db="EMBL/GenBank/DDBJ databases">
        <title>Sequencing the genomes of 1000 actinobacteria strains.</title>
        <authorList>
            <person name="Klenk H.-P."/>
        </authorList>
    </citation>
    <scope>NUCLEOTIDE SEQUENCE [LARGE SCALE GENOMIC DNA]</scope>
    <source>
        <strain evidence="4 5">DSM 12652</strain>
    </source>
</reference>
<dbReference type="AlphaFoldDB" id="A0A3N2CPA8"/>
<dbReference type="PROSITE" id="PS50977">
    <property type="entry name" value="HTH_TETR_2"/>
    <property type="match status" value="1"/>
</dbReference>
<feature type="DNA-binding region" description="H-T-H motif" evidence="2">
    <location>
        <begin position="33"/>
        <end position="52"/>
    </location>
</feature>
<dbReference type="InterPro" id="IPR050109">
    <property type="entry name" value="HTH-type_TetR-like_transc_reg"/>
</dbReference>
<comment type="caution">
    <text evidence="4">The sequence shown here is derived from an EMBL/GenBank/DDBJ whole genome shotgun (WGS) entry which is preliminary data.</text>
</comment>
<feature type="domain" description="HTH tetR-type" evidence="3">
    <location>
        <begin position="10"/>
        <end position="70"/>
    </location>
</feature>
<dbReference type="InterPro" id="IPR009057">
    <property type="entry name" value="Homeodomain-like_sf"/>
</dbReference>
<protein>
    <submittedName>
        <fullName evidence="4">TetR family transcriptional regulator</fullName>
    </submittedName>
</protein>
<dbReference type="GO" id="GO:0000976">
    <property type="term" value="F:transcription cis-regulatory region binding"/>
    <property type="evidence" value="ECO:0007669"/>
    <property type="project" value="TreeGrafter"/>
</dbReference>
<keyword evidence="1 2" id="KW-0238">DNA-binding</keyword>
<dbReference type="Pfam" id="PF00440">
    <property type="entry name" value="TetR_N"/>
    <property type="match status" value="1"/>
</dbReference>
<evidence type="ECO:0000256" key="2">
    <source>
        <dbReference type="PROSITE-ProRule" id="PRU00335"/>
    </source>
</evidence>
<gene>
    <name evidence="4" type="ORF">EDD33_0188</name>
</gene>
<dbReference type="InterPro" id="IPR036271">
    <property type="entry name" value="Tet_transcr_reg_TetR-rel_C_sf"/>
</dbReference>
<dbReference type="GO" id="GO:0003700">
    <property type="term" value="F:DNA-binding transcription factor activity"/>
    <property type="evidence" value="ECO:0007669"/>
    <property type="project" value="TreeGrafter"/>
</dbReference>